<dbReference type="Proteomes" id="UP000692954">
    <property type="component" value="Unassembled WGS sequence"/>
</dbReference>
<comment type="caution">
    <text evidence="1">The sequence shown here is derived from an EMBL/GenBank/DDBJ whole genome shotgun (WGS) entry which is preliminary data.</text>
</comment>
<reference evidence="1" key="1">
    <citation type="submission" date="2021-01" db="EMBL/GenBank/DDBJ databases">
        <authorList>
            <consortium name="Genoscope - CEA"/>
            <person name="William W."/>
        </authorList>
    </citation>
    <scope>NUCLEOTIDE SEQUENCE</scope>
</reference>
<evidence type="ECO:0000313" key="2">
    <source>
        <dbReference type="Proteomes" id="UP000692954"/>
    </source>
</evidence>
<gene>
    <name evidence="1" type="ORF">PSON_ATCC_30995.1.T0090087</name>
</gene>
<sequence length="109" mass="13054">MHRNLRFYRYSSYSTDCSSLLNVNLSQEQVKLPNIKLQDKPSLIGALQYGQLQLRVLRRNIEETQNKKQQYFFNERRQKNYKRIFPKVQVIKNNSVALQTTGFSPWIQE</sequence>
<accession>A0A8S1KL59</accession>
<protein>
    <submittedName>
        <fullName evidence="1">Uncharacterized protein</fullName>
    </submittedName>
</protein>
<organism evidence="1 2">
    <name type="scientific">Paramecium sonneborni</name>
    <dbReference type="NCBI Taxonomy" id="65129"/>
    <lineage>
        <taxon>Eukaryota</taxon>
        <taxon>Sar</taxon>
        <taxon>Alveolata</taxon>
        <taxon>Ciliophora</taxon>
        <taxon>Intramacronucleata</taxon>
        <taxon>Oligohymenophorea</taxon>
        <taxon>Peniculida</taxon>
        <taxon>Parameciidae</taxon>
        <taxon>Paramecium</taxon>
    </lineage>
</organism>
<proteinExistence type="predicted"/>
<dbReference type="OrthoDB" id="286289at2759"/>
<keyword evidence="2" id="KW-1185">Reference proteome</keyword>
<name>A0A8S1KL59_9CILI</name>
<dbReference type="EMBL" id="CAJJDN010000009">
    <property type="protein sequence ID" value="CAD8055131.1"/>
    <property type="molecule type" value="Genomic_DNA"/>
</dbReference>
<evidence type="ECO:0000313" key="1">
    <source>
        <dbReference type="EMBL" id="CAD8055131.1"/>
    </source>
</evidence>
<dbReference type="AlphaFoldDB" id="A0A8S1KL59"/>